<evidence type="ECO:0000313" key="5">
    <source>
        <dbReference type="EMBL" id="ACO80496.1"/>
    </source>
</evidence>
<reference evidence="5 6" key="1">
    <citation type="journal article" date="2009" name="J. Bacteriol.">
        <title>Genome sequence of Azotobacter vinelandii, an obligate aerobe specialized to support diverse anaerobic metabolic processes.</title>
        <authorList>
            <person name="Setubal J.C."/>
            <person name="dos Santos P."/>
            <person name="Goldman B.S."/>
            <person name="Ertesvag H."/>
            <person name="Espin G."/>
            <person name="Rubio L.M."/>
            <person name="Valla S."/>
            <person name="Almeida N.F."/>
            <person name="Balasubramanian D."/>
            <person name="Cromes L."/>
            <person name="Curatti L."/>
            <person name="Du Z."/>
            <person name="Godsy E."/>
            <person name="Goodner B."/>
            <person name="Hellner-Burris K."/>
            <person name="Hernandez J.A."/>
            <person name="Houmiel K."/>
            <person name="Imperial J."/>
            <person name="Kennedy C."/>
            <person name="Larson T.J."/>
            <person name="Latreille P."/>
            <person name="Ligon L.S."/>
            <person name="Lu J."/>
            <person name="Maerk M."/>
            <person name="Miller N.M."/>
            <person name="Norton S."/>
            <person name="O'Carroll I.P."/>
            <person name="Paulsen I."/>
            <person name="Raulfs E.C."/>
            <person name="Roemer R."/>
            <person name="Rosser J."/>
            <person name="Segura D."/>
            <person name="Slater S."/>
            <person name="Stricklin S.L."/>
            <person name="Studholme D.J."/>
            <person name="Sun J."/>
            <person name="Viana C.J."/>
            <person name="Wallin E."/>
            <person name="Wang B."/>
            <person name="Wheeler C."/>
            <person name="Zhu H."/>
            <person name="Dean D.R."/>
            <person name="Dixon R."/>
            <person name="Wood D."/>
        </authorList>
    </citation>
    <scope>NUCLEOTIDE SEQUENCE [LARGE SCALE GENOMIC DNA]</scope>
    <source>
        <strain evidence="6">DJ / ATCC BAA-1303</strain>
    </source>
</reference>
<dbReference type="Proteomes" id="UP000002424">
    <property type="component" value="Chromosome"/>
</dbReference>
<dbReference type="CDD" id="cd06334">
    <property type="entry name" value="PBP1_ABC_ligand_binding-like"/>
    <property type="match status" value="1"/>
</dbReference>
<dbReference type="AlphaFoldDB" id="C1DGK0"/>
<dbReference type="EMBL" id="CP001157">
    <property type="protein sequence ID" value="ACO80496.1"/>
    <property type="molecule type" value="Genomic_DNA"/>
</dbReference>
<accession>C1DGK0</accession>
<feature type="signal peptide" evidence="3">
    <location>
        <begin position="1"/>
        <end position="26"/>
    </location>
</feature>
<dbReference type="InterPro" id="IPR028082">
    <property type="entry name" value="Peripla_BP_I"/>
</dbReference>
<name>C1DGK0_AZOVD</name>
<organism evidence="5 6">
    <name type="scientific">Azotobacter vinelandii (strain DJ / ATCC BAA-1303)</name>
    <dbReference type="NCBI Taxonomy" id="322710"/>
    <lineage>
        <taxon>Bacteria</taxon>
        <taxon>Pseudomonadati</taxon>
        <taxon>Pseudomonadota</taxon>
        <taxon>Gammaproteobacteria</taxon>
        <taxon>Pseudomonadales</taxon>
        <taxon>Pseudomonadaceae</taxon>
        <taxon>Azotobacter</taxon>
    </lineage>
</organism>
<comment type="similarity">
    <text evidence="1">Belongs to the leucine-binding protein family.</text>
</comment>
<evidence type="ECO:0000256" key="3">
    <source>
        <dbReference type="SAM" id="SignalP"/>
    </source>
</evidence>
<dbReference type="HOGENOM" id="CLU_050369_0_0_6"/>
<dbReference type="STRING" id="322710.Avin_43750"/>
<dbReference type="GeneID" id="88187280"/>
<evidence type="ECO:0000313" key="6">
    <source>
        <dbReference type="Proteomes" id="UP000002424"/>
    </source>
</evidence>
<evidence type="ECO:0000256" key="1">
    <source>
        <dbReference type="ARBA" id="ARBA00010062"/>
    </source>
</evidence>
<evidence type="ECO:0000256" key="2">
    <source>
        <dbReference type="ARBA" id="ARBA00022729"/>
    </source>
</evidence>
<sequence length="444" mass="48040">MRKTLQCTLGAGALALALQAAPPARAADLEQYIPLPSFRVGPYASSGIPLFDGIIDYLTYVNETQGGINGVRLTWSECETGWLADKGVECYEQMKNGRNGSPTPFFFPLSGPIAAALAERTEQDRIPLVTIGYGITDATAGAVYPYNFPIMANFYSQSSSVVNYIAQLEGGADKLKGKKIVTAYNDSPPGRETIASMKLLAEKYGFEDIQVPIPLPGNEQTAVWRGIRQHKPDYVFLRGWGVMTPVAIKTAVRFGLPAERLIGDIWSASEEDVIPAGASAKGYKAITPNPSGTDFPVLQGIRKAVVDAGKSSLRDKNSFGSVFYNSGVMQGILMVEALRKTQEKYGVKALNGEEARWGFENLSLDEPRIAALGATGLLQPLEVTCDDHEGGGSVRVQQWDGQKWTVVSDWVVAERDLLRPLIDAGAARHAKEKGIAPRDCGRPL</sequence>
<dbReference type="SUPFAM" id="SSF53822">
    <property type="entry name" value="Periplasmic binding protein-like I"/>
    <property type="match status" value="1"/>
</dbReference>
<dbReference type="InterPro" id="IPR028081">
    <property type="entry name" value="Leu-bd"/>
</dbReference>
<dbReference type="OrthoDB" id="5297022at2"/>
<dbReference type="KEGG" id="avn:Avin_43750"/>
<keyword evidence="2 3" id="KW-0732">Signal</keyword>
<feature type="chain" id="PRO_5002908666" description="Leucine-binding protein domain-containing protein" evidence="3">
    <location>
        <begin position="27"/>
        <end position="444"/>
    </location>
</feature>
<dbReference type="Gene3D" id="3.40.50.2300">
    <property type="match status" value="2"/>
</dbReference>
<dbReference type="EnsemblBacteria" id="ACO80496">
    <property type="protein sequence ID" value="ACO80496"/>
    <property type="gene ID" value="Avin_43750"/>
</dbReference>
<dbReference type="RefSeq" id="WP_012702863.1">
    <property type="nucleotide sequence ID" value="NC_012560.1"/>
</dbReference>
<keyword evidence="6" id="KW-1185">Reference proteome</keyword>
<evidence type="ECO:0000259" key="4">
    <source>
        <dbReference type="Pfam" id="PF13458"/>
    </source>
</evidence>
<proteinExistence type="inferred from homology"/>
<dbReference type="Pfam" id="PF13458">
    <property type="entry name" value="Peripla_BP_6"/>
    <property type="match status" value="1"/>
</dbReference>
<gene>
    <name evidence="5" type="ordered locus">Avin_43750</name>
</gene>
<protein>
    <recommendedName>
        <fullName evidence="4">Leucine-binding protein domain-containing protein</fullName>
    </recommendedName>
</protein>
<feature type="domain" description="Leucine-binding protein" evidence="4">
    <location>
        <begin position="34"/>
        <end position="401"/>
    </location>
</feature>
<dbReference type="eggNOG" id="COG0683">
    <property type="taxonomic scope" value="Bacteria"/>
</dbReference>